<sequence length="77" mass="8577">MSSPAIQELVTLVESLPDTVQNQVIAHLRDYIADLQDEQRWNTAFNRTQSALVAAARQAKQQRAAGQATPIDYNPLQ</sequence>
<dbReference type="RefSeq" id="WP_006615947.1">
    <property type="nucleotide sequence ID" value="NZ_BIMW01000107.1"/>
</dbReference>
<protein>
    <recommendedName>
        <fullName evidence="3">DUF2281 domain-containing protein</fullName>
    </recommendedName>
</protein>
<evidence type="ECO:0000313" key="2">
    <source>
        <dbReference type="Proteomes" id="UP000326169"/>
    </source>
</evidence>
<evidence type="ECO:0000313" key="1">
    <source>
        <dbReference type="EMBL" id="GCE94788.1"/>
    </source>
</evidence>
<organism evidence="1 2">
    <name type="scientific">Limnospira platensis NIES-46</name>
    <dbReference type="NCBI Taxonomy" id="1236695"/>
    <lineage>
        <taxon>Bacteria</taxon>
        <taxon>Bacillati</taxon>
        <taxon>Cyanobacteriota</taxon>
        <taxon>Cyanophyceae</taxon>
        <taxon>Oscillatoriophycideae</taxon>
        <taxon>Oscillatoriales</taxon>
        <taxon>Sirenicapillariaceae</taxon>
        <taxon>Limnospira</taxon>
    </lineage>
</organism>
<name>A0A5M3T9W7_LIMPL</name>
<gene>
    <name evidence="1" type="ORF">NIES46_28480</name>
</gene>
<proteinExistence type="predicted"/>
<dbReference type="GeneID" id="301683673"/>
<accession>A0A5M3T9W7</accession>
<reference evidence="1 2" key="1">
    <citation type="journal article" date="2019" name="J Genomics">
        <title>The Draft Genome of a Hydrogen-producing Cyanobacterium, Arthrospira platensis NIES-46.</title>
        <authorList>
            <person name="Suzuki S."/>
            <person name="Yamaguchi H."/>
            <person name="Kawachi M."/>
        </authorList>
    </citation>
    <scope>NUCLEOTIDE SEQUENCE [LARGE SCALE GENOMIC DNA]</scope>
    <source>
        <strain evidence="1 2">NIES-46</strain>
    </source>
</reference>
<evidence type="ECO:0008006" key="3">
    <source>
        <dbReference type="Google" id="ProtNLM"/>
    </source>
</evidence>
<dbReference type="Proteomes" id="UP000326169">
    <property type="component" value="Unassembled WGS sequence"/>
</dbReference>
<dbReference type="EMBL" id="BIMW01000107">
    <property type="protein sequence ID" value="GCE94788.1"/>
    <property type="molecule type" value="Genomic_DNA"/>
</dbReference>
<comment type="caution">
    <text evidence="1">The sequence shown here is derived from an EMBL/GenBank/DDBJ whole genome shotgun (WGS) entry which is preliminary data.</text>
</comment>
<keyword evidence="2" id="KW-1185">Reference proteome</keyword>